<organism evidence="7 8">
    <name type="scientific">Acetobacter thailandicus</name>
    <dbReference type="NCBI Taxonomy" id="1502842"/>
    <lineage>
        <taxon>Bacteria</taxon>
        <taxon>Pseudomonadati</taxon>
        <taxon>Pseudomonadota</taxon>
        <taxon>Alphaproteobacteria</taxon>
        <taxon>Acetobacterales</taxon>
        <taxon>Acetobacteraceae</taxon>
        <taxon>Acetobacter</taxon>
    </lineage>
</organism>
<evidence type="ECO:0000313" key="7">
    <source>
        <dbReference type="EMBL" id="MCX2564408.1"/>
    </source>
</evidence>
<dbReference type="EMBL" id="JAPIUZ010000005">
    <property type="protein sequence ID" value="MCX2564408.1"/>
    <property type="molecule type" value="Genomic_DNA"/>
</dbReference>
<dbReference type="RefSeq" id="WP_173559809.1">
    <property type="nucleotide sequence ID" value="NZ_JAPIUZ010000005.1"/>
</dbReference>
<dbReference type="SMART" id="SM00382">
    <property type="entry name" value="AAA"/>
    <property type="match status" value="1"/>
</dbReference>
<dbReference type="Proteomes" id="UP001301152">
    <property type="component" value="Unassembled WGS sequence"/>
</dbReference>
<protein>
    <submittedName>
        <fullName evidence="7">ABC transporter ATP-binding protein</fullName>
    </submittedName>
</protein>
<keyword evidence="8" id="KW-1185">Reference proteome</keyword>
<dbReference type="PANTHER" id="PTHR42794:SF1">
    <property type="entry name" value="HEMIN IMPORT ATP-BINDING PROTEIN HMUV"/>
    <property type="match status" value="1"/>
</dbReference>
<dbReference type="InterPro" id="IPR003593">
    <property type="entry name" value="AAA+_ATPase"/>
</dbReference>
<dbReference type="PROSITE" id="PS50893">
    <property type="entry name" value="ABC_TRANSPORTER_2"/>
    <property type="match status" value="1"/>
</dbReference>
<feature type="domain" description="ABC transporter" evidence="6">
    <location>
        <begin position="2"/>
        <end position="235"/>
    </location>
</feature>
<evidence type="ECO:0000259" key="6">
    <source>
        <dbReference type="PROSITE" id="PS50893"/>
    </source>
</evidence>
<evidence type="ECO:0000256" key="3">
    <source>
        <dbReference type="ARBA" id="ARBA00022840"/>
    </source>
</evidence>
<dbReference type="CDD" id="cd03214">
    <property type="entry name" value="ABC_Iron-Siderophores_B12_Hemin"/>
    <property type="match status" value="1"/>
</dbReference>
<comment type="function">
    <text evidence="5">Part of the ABC transporter complex HmuTUV involved in hemin import. Responsible for energy coupling to the transport system.</text>
</comment>
<dbReference type="PROSITE" id="PS00211">
    <property type="entry name" value="ABC_TRANSPORTER_1"/>
    <property type="match status" value="1"/>
</dbReference>
<proteinExistence type="predicted"/>
<dbReference type="SUPFAM" id="SSF52540">
    <property type="entry name" value="P-loop containing nucleoside triphosphate hydrolases"/>
    <property type="match status" value="1"/>
</dbReference>
<gene>
    <name evidence="7" type="ORF">OQ497_10620</name>
</gene>
<dbReference type="GO" id="GO:0005524">
    <property type="term" value="F:ATP binding"/>
    <property type="evidence" value="ECO:0007669"/>
    <property type="project" value="UniProtKB-KW"/>
</dbReference>
<comment type="caution">
    <text evidence="7">The sequence shown here is derived from an EMBL/GenBank/DDBJ whole genome shotgun (WGS) entry which is preliminary data.</text>
</comment>
<dbReference type="Gene3D" id="3.40.50.300">
    <property type="entry name" value="P-loop containing nucleotide triphosphate hydrolases"/>
    <property type="match status" value="1"/>
</dbReference>
<keyword evidence="4" id="KW-1278">Translocase</keyword>
<dbReference type="InterPro" id="IPR017871">
    <property type="entry name" value="ABC_transporter-like_CS"/>
</dbReference>
<dbReference type="Pfam" id="PF00005">
    <property type="entry name" value="ABC_tran"/>
    <property type="match status" value="1"/>
</dbReference>
<dbReference type="InterPro" id="IPR027417">
    <property type="entry name" value="P-loop_NTPase"/>
</dbReference>
<keyword evidence="1" id="KW-0813">Transport</keyword>
<dbReference type="PANTHER" id="PTHR42794">
    <property type="entry name" value="HEMIN IMPORT ATP-BINDING PROTEIN HMUV"/>
    <property type="match status" value="1"/>
</dbReference>
<name>A0ABT3QGJ5_9PROT</name>
<evidence type="ECO:0000256" key="4">
    <source>
        <dbReference type="ARBA" id="ARBA00022967"/>
    </source>
</evidence>
<evidence type="ECO:0000256" key="5">
    <source>
        <dbReference type="ARBA" id="ARBA00037066"/>
    </source>
</evidence>
<evidence type="ECO:0000256" key="1">
    <source>
        <dbReference type="ARBA" id="ARBA00022448"/>
    </source>
</evidence>
<sequence length="248" mass="26141">MLEVHHLSCQAGGRTLLDAVSAQFDKGCVTGLLGPNGAGKSTLLKVTAGLVPACAGKITLDGHDIQSLTTAQLARQLAYIPQDNPPLPAIPVCEIISLGRLPYGETGSRAIKHYAVENALKATGLADLAQRRADQLSGGEKARLMLARALATEAEIILADEVMAALDPAHALSVMQILRSQAEAGRCVVLVIHDLLMATRFCDNLVLISDGKVQASLPPADLTDTLVQNVYGVTTRKIGTGLVPWNRV</sequence>
<keyword evidence="3 7" id="KW-0067">ATP-binding</keyword>
<dbReference type="InterPro" id="IPR003439">
    <property type="entry name" value="ABC_transporter-like_ATP-bd"/>
</dbReference>
<keyword evidence="2" id="KW-0547">Nucleotide-binding</keyword>
<evidence type="ECO:0000313" key="8">
    <source>
        <dbReference type="Proteomes" id="UP001301152"/>
    </source>
</evidence>
<evidence type="ECO:0000256" key="2">
    <source>
        <dbReference type="ARBA" id="ARBA00022741"/>
    </source>
</evidence>
<reference evidence="7 8" key="1">
    <citation type="submission" date="2022-11" db="EMBL/GenBank/DDBJ databases">
        <title>Genome sequencing of Acetobacter type strain.</title>
        <authorList>
            <person name="Heo J."/>
            <person name="Lee D."/>
            <person name="Han B.-H."/>
            <person name="Hong S.-B."/>
            <person name="Kwon S.-W."/>
        </authorList>
    </citation>
    <scope>NUCLEOTIDE SEQUENCE [LARGE SCALE GENOMIC DNA]</scope>
    <source>
        <strain evidence="7 8">KACC 21253</strain>
    </source>
</reference>
<accession>A0ABT3QGJ5</accession>